<feature type="chain" id="PRO_5043865957" description="Tyr recombinase domain-containing protein" evidence="1">
    <location>
        <begin position="23"/>
        <end position="152"/>
    </location>
</feature>
<evidence type="ECO:0000313" key="3">
    <source>
        <dbReference type="Proteomes" id="UP001066276"/>
    </source>
</evidence>
<comment type="caution">
    <text evidence="2">The sequence shown here is derived from an EMBL/GenBank/DDBJ whole genome shotgun (WGS) entry which is preliminary data.</text>
</comment>
<evidence type="ECO:0000313" key="2">
    <source>
        <dbReference type="EMBL" id="KAJ1188313.1"/>
    </source>
</evidence>
<dbReference type="Proteomes" id="UP001066276">
    <property type="component" value="Chromosome 3_1"/>
</dbReference>
<protein>
    <recommendedName>
        <fullName evidence="4">Tyr recombinase domain-containing protein</fullName>
    </recommendedName>
</protein>
<sequence>MHGDGSLLTAYQLLAVLRRALGWLGMDYQYYGTHSFRIGAATEARAVGYLFHRTCSIKAALERCRVVCSSFRPERRWSVQVRAWVRGLPADCQGFTRDPELISATSTPAPPLVEEESGLSCGGLGGPGFSCLLCDPCRCITIEKDTLLRASK</sequence>
<organism evidence="2 3">
    <name type="scientific">Pleurodeles waltl</name>
    <name type="common">Iberian ribbed newt</name>
    <dbReference type="NCBI Taxonomy" id="8319"/>
    <lineage>
        <taxon>Eukaryota</taxon>
        <taxon>Metazoa</taxon>
        <taxon>Chordata</taxon>
        <taxon>Craniata</taxon>
        <taxon>Vertebrata</taxon>
        <taxon>Euteleostomi</taxon>
        <taxon>Amphibia</taxon>
        <taxon>Batrachia</taxon>
        <taxon>Caudata</taxon>
        <taxon>Salamandroidea</taxon>
        <taxon>Salamandridae</taxon>
        <taxon>Pleurodelinae</taxon>
        <taxon>Pleurodeles</taxon>
    </lineage>
</organism>
<reference evidence="2" key="1">
    <citation type="journal article" date="2022" name="bioRxiv">
        <title>Sequencing and chromosome-scale assembly of the giantPleurodeles waltlgenome.</title>
        <authorList>
            <person name="Brown T."/>
            <person name="Elewa A."/>
            <person name="Iarovenko S."/>
            <person name="Subramanian E."/>
            <person name="Araus A.J."/>
            <person name="Petzold A."/>
            <person name="Susuki M."/>
            <person name="Suzuki K.-i.T."/>
            <person name="Hayashi T."/>
            <person name="Toyoda A."/>
            <person name="Oliveira C."/>
            <person name="Osipova E."/>
            <person name="Leigh N.D."/>
            <person name="Simon A."/>
            <person name="Yun M.H."/>
        </authorList>
    </citation>
    <scope>NUCLEOTIDE SEQUENCE</scope>
    <source>
        <strain evidence="2">20211129_DDA</strain>
        <tissue evidence="2">Liver</tissue>
    </source>
</reference>
<dbReference type="EMBL" id="JANPWB010000005">
    <property type="protein sequence ID" value="KAJ1188313.1"/>
    <property type="molecule type" value="Genomic_DNA"/>
</dbReference>
<dbReference type="AlphaFoldDB" id="A0AAV7UH43"/>
<feature type="signal peptide" evidence="1">
    <location>
        <begin position="1"/>
        <end position="22"/>
    </location>
</feature>
<proteinExistence type="predicted"/>
<evidence type="ECO:0000256" key="1">
    <source>
        <dbReference type="SAM" id="SignalP"/>
    </source>
</evidence>
<keyword evidence="1" id="KW-0732">Signal</keyword>
<evidence type="ECO:0008006" key="4">
    <source>
        <dbReference type="Google" id="ProtNLM"/>
    </source>
</evidence>
<name>A0AAV7UH43_PLEWA</name>
<keyword evidence="3" id="KW-1185">Reference proteome</keyword>
<gene>
    <name evidence="2" type="ORF">NDU88_005074</name>
</gene>
<accession>A0AAV7UH43</accession>